<proteinExistence type="predicted"/>
<keyword evidence="2" id="KW-1185">Reference proteome</keyword>
<reference evidence="1" key="1">
    <citation type="journal article" date="2018" name="Genome Biol. Evol.">
        <title>Genomics and development of Lentinus tigrinus, a white-rot wood-decaying mushroom with dimorphic fruiting bodies.</title>
        <authorList>
            <person name="Wu B."/>
            <person name="Xu Z."/>
            <person name="Knudson A."/>
            <person name="Carlson A."/>
            <person name="Chen N."/>
            <person name="Kovaka S."/>
            <person name="LaButti K."/>
            <person name="Lipzen A."/>
            <person name="Pennachio C."/>
            <person name="Riley R."/>
            <person name="Schakwitz W."/>
            <person name="Umezawa K."/>
            <person name="Ohm R.A."/>
            <person name="Grigoriev I.V."/>
            <person name="Nagy L.G."/>
            <person name="Gibbons J."/>
            <person name="Hibbett D."/>
        </authorList>
    </citation>
    <scope>NUCLEOTIDE SEQUENCE [LARGE SCALE GENOMIC DNA]</scope>
    <source>
        <strain evidence="1">ALCF2SS1-6</strain>
    </source>
</reference>
<evidence type="ECO:0000313" key="1">
    <source>
        <dbReference type="EMBL" id="RPD57719.1"/>
    </source>
</evidence>
<protein>
    <submittedName>
        <fullName evidence="1">Uncharacterized protein</fullName>
    </submittedName>
</protein>
<gene>
    <name evidence="1" type="ORF">L227DRAFT_222239</name>
</gene>
<name>A0A5C2S490_9APHY</name>
<sequence length="84" mass="9490">MWTSARIFVCFLHPPPAHLLTFQSRGAKKNCTRRAGYRSPVRSFPYVSITAVPAVARHTNIACYHSDWYFVGVCACGPIRPECF</sequence>
<dbReference type="EMBL" id="ML122279">
    <property type="protein sequence ID" value="RPD57719.1"/>
    <property type="molecule type" value="Genomic_DNA"/>
</dbReference>
<dbReference type="Proteomes" id="UP000313359">
    <property type="component" value="Unassembled WGS sequence"/>
</dbReference>
<organism evidence="1 2">
    <name type="scientific">Lentinus tigrinus ALCF2SS1-6</name>
    <dbReference type="NCBI Taxonomy" id="1328759"/>
    <lineage>
        <taxon>Eukaryota</taxon>
        <taxon>Fungi</taxon>
        <taxon>Dikarya</taxon>
        <taxon>Basidiomycota</taxon>
        <taxon>Agaricomycotina</taxon>
        <taxon>Agaricomycetes</taxon>
        <taxon>Polyporales</taxon>
        <taxon>Polyporaceae</taxon>
        <taxon>Lentinus</taxon>
    </lineage>
</organism>
<evidence type="ECO:0000313" key="2">
    <source>
        <dbReference type="Proteomes" id="UP000313359"/>
    </source>
</evidence>
<dbReference type="AlphaFoldDB" id="A0A5C2S490"/>
<accession>A0A5C2S490</accession>